<keyword evidence="1" id="KW-0472">Membrane</keyword>
<feature type="transmembrane region" description="Helical" evidence="1">
    <location>
        <begin position="37"/>
        <end position="58"/>
    </location>
</feature>
<organism evidence="2 3">
    <name type="scientific">Microbacterium awajiense</name>
    <dbReference type="NCBI Taxonomy" id="415214"/>
    <lineage>
        <taxon>Bacteria</taxon>
        <taxon>Bacillati</taxon>
        <taxon>Actinomycetota</taxon>
        <taxon>Actinomycetes</taxon>
        <taxon>Micrococcales</taxon>
        <taxon>Microbacteriaceae</taxon>
        <taxon>Microbacterium</taxon>
    </lineage>
</organism>
<keyword evidence="1" id="KW-1133">Transmembrane helix</keyword>
<evidence type="ECO:0000313" key="3">
    <source>
        <dbReference type="Proteomes" id="UP001501697"/>
    </source>
</evidence>
<keyword evidence="3" id="KW-1185">Reference proteome</keyword>
<protein>
    <submittedName>
        <fullName evidence="2">Uncharacterized protein</fullName>
    </submittedName>
</protein>
<comment type="caution">
    <text evidence="2">The sequence shown here is derived from an EMBL/GenBank/DDBJ whole genome shotgun (WGS) entry which is preliminary data.</text>
</comment>
<keyword evidence="1" id="KW-0812">Transmembrane</keyword>
<proteinExistence type="predicted"/>
<evidence type="ECO:0000313" key="2">
    <source>
        <dbReference type="EMBL" id="GAA3630142.1"/>
    </source>
</evidence>
<reference evidence="3" key="1">
    <citation type="journal article" date="2019" name="Int. J. Syst. Evol. Microbiol.">
        <title>The Global Catalogue of Microorganisms (GCM) 10K type strain sequencing project: providing services to taxonomists for standard genome sequencing and annotation.</title>
        <authorList>
            <consortium name="The Broad Institute Genomics Platform"/>
            <consortium name="The Broad Institute Genome Sequencing Center for Infectious Disease"/>
            <person name="Wu L."/>
            <person name="Ma J."/>
        </authorList>
    </citation>
    <scope>NUCLEOTIDE SEQUENCE [LARGE SCALE GENOMIC DNA]</scope>
    <source>
        <strain evidence="3">JCM 16544</strain>
    </source>
</reference>
<sequence>MTIAAVIDSPNALTHAVPAKAVNSTKMHQPRSMRCPVFSLTGAAGGAAAWCLVCTAIAEKATAQRL</sequence>
<dbReference type="Proteomes" id="UP001501697">
    <property type="component" value="Unassembled WGS sequence"/>
</dbReference>
<evidence type="ECO:0000256" key="1">
    <source>
        <dbReference type="SAM" id="Phobius"/>
    </source>
</evidence>
<dbReference type="EMBL" id="BAAAYU010000003">
    <property type="protein sequence ID" value="GAA3630142.1"/>
    <property type="molecule type" value="Genomic_DNA"/>
</dbReference>
<gene>
    <name evidence="2" type="ORF">GCM10022200_11050</name>
</gene>
<accession>A0ABP7ADG1</accession>
<name>A0ABP7ADG1_9MICO</name>